<name>A0A072NUE6_SCHAZ</name>
<sequence>MKIIRFWFAILFILFLFACNNSAYYEDQDVVAIVLENEITYKDVRSLNNVEGKYLRDIVEHYIIQELVIHEATELGIIVKDEDVSQVSTLFPIEEINKENQQFIENQANSLGMTIEEYYQFYIIETSKRQEYMNRLLEFKFGDSIDSEKVNSYFEELLIKYKDDIEIKL</sequence>
<dbReference type="EMBL" id="JJRY01000021">
    <property type="protein sequence ID" value="KEF36875.1"/>
    <property type="molecule type" value="Genomic_DNA"/>
</dbReference>
<organism evidence="1 2">
    <name type="scientific">Schinkia azotoformans MEV2011</name>
    <dbReference type="NCBI Taxonomy" id="1348973"/>
    <lineage>
        <taxon>Bacteria</taxon>
        <taxon>Bacillati</taxon>
        <taxon>Bacillota</taxon>
        <taxon>Bacilli</taxon>
        <taxon>Bacillales</taxon>
        <taxon>Bacillaceae</taxon>
        <taxon>Calidifontibacillus/Schinkia group</taxon>
        <taxon>Schinkia</taxon>
    </lineage>
</organism>
<dbReference type="PROSITE" id="PS51257">
    <property type="entry name" value="PROKAR_LIPOPROTEIN"/>
    <property type="match status" value="1"/>
</dbReference>
<evidence type="ECO:0008006" key="3">
    <source>
        <dbReference type="Google" id="ProtNLM"/>
    </source>
</evidence>
<dbReference type="OrthoDB" id="2438315at2"/>
<protein>
    <recommendedName>
        <fullName evidence="3">SurA-like protein</fullName>
    </recommendedName>
</protein>
<dbReference type="Gene3D" id="1.10.4030.10">
    <property type="entry name" value="Porin chaperone SurA, peptide-binding domain"/>
    <property type="match status" value="1"/>
</dbReference>
<dbReference type="PATRIC" id="fig|1348973.3.peg.3844"/>
<dbReference type="AlphaFoldDB" id="A0A072NUE6"/>
<dbReference type="Proteomes" id="UP000027936">
    <property type="component" value="Unassembled WGS sequence"/>
</dbReference>
<reference evidence="1 2" key="1">
    <citation type="submission" date="2014-04" db="EMBL/GenBank/DDBJ databases">
        <title>Draft genome sequence of Bacillus azotoformans MEV2011, a (co-) denitrifying strain unable to grow in the presence of oxygen.</title>
        <authorList>
            <person name="Nielsen M."/>
            <person name="Schreiber L."/>
            <person name="Finster K."/>
            <person name="Schramm A."/>
        </authorList>
    </citation>
    <scope>NUCLEOTIDE SEQUENCE [LARGE SCALE GENOMIC DNA]</scope>
    <source>
        <strain evidence="1 2">MEV2011</strain>
    </source>
</reference>
<dbReference type="RefSeq" id="WP_035197581.1">
    <property type="nucleotide sequence ID" value="NZ_JJRY01000021.1"/>
</dbReference>
<accession>A0A072NUE6</accession>
<evidence type="ECO:0000313" key="1">
    <source>
        <dbReference type="EMBL" id="KEF36875.1"/>
    </source>
</evidence>
<proteinExistence type="predicted"/>
<dbReference type="InterPro" id="IPR027304">
    <property type="entry name" value="Trigger_fact/SurA_dom_sf"/>
</dbReference>
<evidence type="ECO:0000313" key="2">
    <source>
        <dbReference type="Proteomes" id="UP000027936"/>
    </source>
</evidence>
<comment type="caution">
    <text evidence="1">The sequence shown here is derived from an EMBL/GenBank/DDBJ whole genome shotgun (WGS) entry which is preliminary data.</text>
</comment>
<gene>
    <name evidence="1" type="ORF">M670_03957</name>
</gene>
<dbReference type="SUPFAM" id="SSF109998">
    <property type="entry name" value="Triger factor/SurA peptide-binding domain-like"/>
    <property type="match status" value="1"/>
</dbReference>